<dbReference type="GO" id="GO:0002082">
    <property type="term" value="P:regulation of oxidative phosphorylation"/>
    <property type="evidence" value="ECO:0007669"/>
    <property type="project" value="TreeGrafter"/>
</dbReference>
<dbReference type="OrthoDB" id="5966508at2759"/>
<dbReference type="InterPro" id="IPR036539">
    <property type="entry name" value="Cyt_c_oxidase_su7a_sf"/>
</dbReference>
<gene>
    <name evidence="8" type="primary">COX7A2L</name>
    <name evidence="8" type="ORF">B7P43_G14293</name>
</gene>
<keyword evidence="3" id="KW-0999">Mitochondrion inner membrane</keyword>
<dbReference type="SUPFAM" id="SSF81419">
    <property type="entry name" value="Mitochondrial cytochrome c oxidase subunit VIIa"/>
    <property type="match status" value="1"/>
</dbReference>
<evidence type="ECO:0000256" key="2">
    <source>
        <dbReference type="ARBA" id="ARBA00009331"/>
    </source>
</evidence>
<reference evidence="8 9" key="1">
    <citation type="submission" date="2017-12" db="EMBL/GenBank/DDBJ databases">
        <title>Hemimetabolous genomes reveal molecular basis of termite eusociality.</title>
        <authorList>
            <person name="Harrison M.C."/>
            <person name="Jongepier E."/>
            <person name="Robertson H.M."/>
            <person name="Arning N."/>
            <person name="Bitard-Feildel T."/>
            <person name="Chao H."/>
            <person name="Childers C.P."/>
            <person name="Dinh H."/>
            <person name="Doddapaneni H."/>
            <person name="Dugan S."/>
            <person name="Gowin J."/>
            <person name="Greiner C."/>
            <person name="Han Y."/>
            <person name="Hu H."/>
            <person name="Hughes D.S.T."/>
            <person name="Huylmans A.-K."/>
            <person name="Kemena C."/>
            <person name="Kremer L.P.M."/>
            <person name="Lee S.L."/>
            <person name="Lopez-Ezquerra A."/>
            <person name="Mallet L."/>
            <person name="Monroy-Kuhn J.M."/>
            <person name="Moser A."/>
            <person name="Murali S.C."/>
            <person name="Muzny D.M."/>
            <person name="Otani S."/>
            <person name="Piulachs M.-D."/>
            <person name="Poelchau M."/>
            <person name="Qu J."/>
            <person name="Schaub F."/>
            <person name="Wada-Katsumata A."/>
            <person name="Worley K.C."/>
            <person name="Xie Q."/>
            <person name="Ylla G."/>
            <person name="Poulsen M."/>
            <person name="Gibbs R.A."/>
            <person name="Schal C."/>
            <person name="Richards S."/>
            <person name="Belles X."/>
            <person name="Korb J."/>
            <person name="Bornberg-Bauer E."/>
        </authorList>
    </citation>
    <scope>NUCLEOTIDE SEQUENCE [LARGE SCALE GENOMIC DNA]</scope>
    <source>
        <tissue evidence="8">Whole body</tissue>
    </source>
</reference>
<evidence type="ECO:0000256" key="1">
    <source>
        <dbReference type="ARBA" id="ARBA00004273"/>
    </source>
</evidence>
<evidence type="ECO:0000256" key="6">
    <source>
        <dbReference type="ARBA" id="ARBA00023136"/>
    </source>
</evidence>
<comment type="caution">
    <text evidence="8">The sequence shown here is derived from an EMBL/GenBank/DDBJ whole genome shotgun (WGS) entry which is preliminary data.</text>
</comment>
<dbReference type="CDD" id="cd00928">
    <property type="entry name" value="Cyt_c_Oxidase_VIIa"/>
    <property type="match status" value="1"/>
</dbReference>
<feature type="transmembrane region" description="Helical" evidence="7">
    <location>
        <begin position="91"/>
        <end position="114"/>
    </location>
</feature>
<evidence type="ECO:0000256" key="4">
    <source>
        <dbReference type="ARBA" id="ARBA00022946"/>
    </source>
</evidence>
<evidence type="ECO:0000313" key="8">
    <source>
        <dbReference type="EMBL" id="PNF19813.1"/>
    </source>
</evidence>
<dbReference type="AlphaFoldDB" id="A0A2J7PU02"/>
<dbReference type="STRING" id="105785.A0A2J7PU02"/>
<dbReference type="InParanoid" id="A0A2J7PU02"/>
<evidence type="ECO:0000313" key="9">
    <source>
        <dbReference type="Proteomes" id="UP000235965"/>
    </source>
</evidence>
<keyword evidence="7" id="KW-1133">Transmembrane helix</keyword>
<dbReference type="GO" id="GO:0045277">
    <property type="term" value="C:respiratory chain complex IV"/>
    <property type="evidence" value="ECO:0007669"/>
    <property type="project" value="InterPro"/>
</dbReference>
<evidence type="ECO:0000256" key="5">
    <source>
        <dbReference type="ARBA" id="ARBA00023128"/>
    </source>
</evidence>
<keyword evidence="9" id="KW-1185">Reference proteome</keyword>
<dbReference type="PANTHER" id="PTHR10510">
    <property type="entry name" value="CYTOCHROME C OXIDASE POLYPEPTIDE 7A"/>
    <property type="match status" value="1"/>
</dbReference>
<dbReference type="Gene3D" id="4.10.91.10">
    <property type="entry name" value="Cytochrome c oxidase, subunit VIIa"/>
    <property type="match status" value="1"/>
</dbReference>
<dbReference type="InterPro" id="IPR003177">
    <property type="entry name" value="Cytc_oxidase_su7a_met"/>
</dbReference>
<proteinExistence type="inferred from homology"/>
<keyword evidence="7" id="KW-0812">Transmembrane</keyword>
<keyword evidence="4" id="KW-0809">Transit peptide</keyword>
<dbReference type="GO" id="GO:0006123">
    <property type="term" value="P:mitochondrial electron transport, cytochrome c to oxygen"/>
    <property type="evidence" value="ECO:0007669"/>
    <property type="project" value="InterPro"/>
</dbReference>
<accession>A0A2J7PU02</accession>
<sequence>MYYQLNNFTGRLIGSRHIQPYFPISVNPLNKNDPPKIVFQDASVKPVSQTSPRHSSTSTSTLYSSLKKKQELFQKKDGVPVYLKGGPLDKVLFGITVALCVIGTAASIQTLYVMSYPKKA</sequence>
<comment type="similarity">
    <text evidence="2">Belongs to the cytochrome c oxidase VIIa family.</text>
</comment>
<dbReference type="FunFam" id="4.10.91.10:FF:000001">
    <property type="entry name" value="Cytochrome c oxidase subunit 7A1, mitochondrial"/>
    <property type="match status" value="1"/>
</dbReference>
<protein>
    <submittedName>
        <fullName evidence="8">Cytochrome c oxidase subunit 7A-related protein, mitochondrial</fullName>
    </submittedName>
</protein>
<comment type="subcellular location">
    <subcellularLocation>
        <location evidence="1">Mitochondrion inner membrane</location>
    </subcellularLocation>
</comment>
<dbReference type="GO" id="GO:0097250">
    <property type="term" value="P:mitochondrial respirasome assembly"/>
    <property type="evidence" value="ECO:0007669"/>
    <property type="project" value="TreeGrafter"/>
</dbReference>
<evidence type="ECO:0000256" key="7">
    <source>
        <dbReference type="SAM" id="Phobius"/>
    </source>
</evidence>
<dbReference type="InterPro" id="IPR039297">
    <property type="entry name" value="COX7a"/>
</dbReference>
<organism evidence="8 9">
    <name type="scientific">Cryptotermes secundus</name>
    <dbReference type="NCBI Taxonomy" id="105785"/>
    <lineage>
        <taxon>Eukaryota</taxon>
        <taxon>Metazoa</taxon>
        <taxon>Ecdysozoa</taxon>
        <taxon>Arthropoda</taxon>
        <taxon>Hexapoda</taxon>
        <taxon>Insecta</taxon>
        <taxon>Pterygota</taxon>
        <taxon>Neoptera</taxon>
        <taxon>Polyneoptera</taxon>
        <taxon>Dictyoptera</taxon>
        <taxon>Blattodea</taxon>
        <taxon>Blattoidea</taxon>
        <taxon>Termitoidae</taxon>
        <taxon>Kalotermitidae</taxon>
        <taxon>Cryptotermitinae</taxon>
        <taxon>Cryptotermes</taxon>
    </lineage>
</organism>
<keyword evidence="5" id="KW-0496">Mitochondrion</keyword>
<dbReference type="Pfam" id="PF02238">
    <property type="entry name" value="COX7a"/>
    <property type="match status" value="1"/>
</dbReference>
<dbReference type="GO" id="GO:0005743">
    <property type="term" value="C:mitochondrial inner membrane"/>
    <property type="evidence" value="ECO:0007669"/>
    <property type="project" value="UniProtKB-SubCell"/>
</dbReference>
<dbReference type="EMBL" id="NEVH01021216">
    <property type="protein sequence ID" value="PNF19813.1"/>
    <property type="molecule type" value="Genomic_DNA"/>
</dbReference>
<dbReference type="Proteomes" id="UP000235965">
    <property type="component" value="Unassembled WGS sequence"/>
</dbReference>
<evidence type="ECO:0000256" key="3">
    <source>
        <dbReference type="ARBA" id="ARBA00022792"/>
    </source>
</evidence>
<keyword evidence="6 7" id="KW-0472">Membrane</keyword>
<name>A0A2J7PU02_9NEOP</name>
<dbReference type="PANTHER" id="PTHR10510:SF11">
    <property type="entry name" value="CYTOCHROME C OXIDASE SUBUNIT 7A, MITOCHONDRIAL"/>
    <property type="match status" value="1"/>
</dbReference>